<keyword evidence="2" id="KW-1185">Reference proteome</keyword>
<dbReference type="RefSeq" id="WP_170862280.1">
    <property type="nucleotide sequence ID" value="NZ_FOWX01000040.1"/>
</dbReference>
<accession>A0A1I5WHR4</accession>
<dbReference type="EMBL" id="FOWX01000040">
    <property type="protein sequence ID" value="SFQ19353.1"/>
    <property type="molecule type" value="Genomic_DNA"/>
</dbReference>
<evidence type="ECO:0000313" key="2">
    <source>
        <dbReference type="Proteomes" id="UP000198784"/>
    </source>
</evidence>
<dbReference type="AlphaFoldDB" id="A0A1I5WHR4"/>
<name>A0A1I5WHR4_9PSED</name>
<dbReference type="STRING" id="289003.SAMN05216190_14010"/>
<proteinExistence type="predicted"/>
<organism evidence="1 2">
    <name type="scientific">Pseudomonas borbori</name>
    <dbReference type="NCBI Taxonomy" id="289003"/>
    <lineage>
        <taxon>Bacteria</taxon>
        <taxon>Pseudomonadati</taxon>
        <taxon>Pseudomonadota</taxon>
        <taxon>Gammaproteobacteria</taxon>
        <taxon>Pseudomonadales</taxon>
        <taxon>Pseudomonadaceae</taxon>
        <taxon>Pseudomonas</taxon>
    </lineage>
</organism>
<gene>
    <name evidence="1" type="ORF">SAMN05216190_14010</name>
</gene>
<dbReference type="Proteomes" id="UP000198784">
    <property type="component" value="Unassembled WGS sequence"/>
</dbReference>
<protein>
    <submittedName>
        <fullName evidence="1">Uncharacterized protein</fullName>
    </submittedName>
</protein>
<sequence length="49" mass="5778">MFERLRFLHRPATLPSGQTCNAAARVVIGRYLDVQRARDRIAQQRERRP</sequence>
<reference evidence="2" key="1">
    <citation type="submission" date="2016-10" db="EMBL/GenBank/DDBJ databases">
        <authorList>
            <person name="Varghese N."/>
            <person name="Submissions S."/>
        </authorList>
    </citation>
    <scope>NUCLEOTIDE SEQUENCE [LARGE SCALE GENOMIC DNA]</scope>
    <source>
        <strain evidence="2">DSM 17834</strain>
    </source>
</reference>
<evidence type="ECO:0000313" key="1">
    <source>
        <dbReference type="EMBL" id="SFQ19353.1"/>
    </source>
</evidence>